<dbReference type="EMBL" id="CP059404">
    <property type="protein sequence ID" value="QNE90357.1"/>
    <property type="molecule type" value="Genomic_DNA"/>
</dbReference>
<dbReference type="GO" id="GO:0005975">
    <property type="term" value="P:carbohydrate metabolic process"/>
    <property type="evidence" value="ECO:0007669"/>
    <property type="project" value="UniProtKB-ARBA"/>
</dbReference>
<dbReference type="Pfam" id="PF05345">
    <property type="entry name" value="He_PIG"/>
    <property type="match status" value="1"/>
</dbReference>
<feature type="region of interest" description="Disordered" evidence="1">
    <location>
        <begin position="45"/>
        <end position="66"/>
    </location>
</feature>
<keyword evidence="4" id="KW-1185">Reference proteome</keyword>
<proteinExistence type="predicted"/>
<organism evidence="3 4">
    <name type="scientific">Corynebacterium incognita</name>
    <dbReference type="NCBI Taxonomy" id="2754725"/>
    <lineage>
        <taxon>Bacteria</taxon>
        <taxon>Bacillati</taxon>
        <taxon>Actinomycetota</taxon>
        <taxon>Actinomycetes</taxon>
        <taxon>Mycobacteriales</taxon>
        <taxon>Corynebacteriaceae</taxon>
        <taxon>Corynebacterium</taxon>
    </lineage>
</organism>
<name>A0A7G7CRZ1_9CORY</name>
<sequence>MKNSLRRNRLVTASVAVAATVSLATNSVVPAAVAESADSSASSLSSIGSSVDGSSDFSTSSLSGGGSSDMGCVAVGSAIGIPLVLLAPLALAGDLNIPGVGNVSGNIERLNTNMQKQLGIHNPQLAGMAADLESKLNGYGTNTGQVFGGAAALLLGAGAIAALASACGGSSDGSSTPVLPTPEETTSEVPTTEEPTSEEPTSEAPTEEPTTEEPTPALPPVEASITLDGAMVGKDATGSITVTGEGWTLKEVKGLPEGLKVDLATGTITGIPLVAGAATATAVVENNGETKEIPLNIDIADKPVEENTLDIVNATPDGLLATSKKVTLEITGVPEGEGFTVTGLPDGLTVDEATKTLKGQVHLNDAGSYDITVTTDSGATVTKTFAFAWAQNVDGFANYLGSDSLAQADYPTDRPFELTYTTPTGETVTETYTYNGSAWVDQDGDSAELKTQPYTLTVYNSAGESRSFEGISGQRVLFGFELGRFVRS</sequence>
<evidence type="ECO:0000313" key="4">
    <source>
        <dbReference type="Proteomes" id="UP000515743"/>
    </source>
</evidence>
<feature type="chain" id="PRO_5039298237" evidence="2">
    <location>
        <begin position="19"/>
        <end position="488"/>
    </location>
</feature>
<evidence type="ECO:0000256" key="2">
    <source>
        <dbReference type="SAM" id="SignalP"/>
    </source>
</evidence>
<feature type="region of interest" description="Disordered" evidence="1">
    <location>
        <begin position="171"/>
        <end position="221"/>
    </location>
</feature>
<dbReference type="AlphaFoldDB" id="A0A7G7CRZ1"/>
<dbReference type="GO" id="GO:0016020">
    <property type="term" value="C:membrane"/>
    <property type="evidence" value="ECO:0007669"/>
    <property type="project" value="InterPro"/>
</dbReference>
<dbReference type="InterPro" id="IPR015919">
    <property type="entry name" value="Cadherin-like_sf"/>
</dbReference>
<dbReference type="SUPFAM" id="SSF49313">
    <property type="entry name" value="Cadherin-like"/>
    <property type="match status" value="1"/>
</dbReference>
<dbReference type="GO" id="GO:0005509">
    <property type="term" value="F:calcium ion binding"/>
    <property type="evidence" value="ECO:0007669"/>
    <property type="project" value="InterPro"/>
</dbReference>
<feature type="compositionally biased region" description="Acidic residues" evidence="1">
    <location>
        <begin position="195"/>
        <end position="211"/>
    </location>
</feature>
<dbReference type="Gene3D" id="2.60.40.10">
    <property type="entry name" value="Immunoglobulins"/>
    <property type="match status" value="2"/>
</dbReference>
<accession>A0A7G7CRZ1</accession>
<dbReference type="InterPro" id="IPR013783">
    <property type="entry name" value="Ig-like_fold"/>
</dbReference>
<feature type="compositionally biased region" description="Low complexity" evidence="1">
    <location>
        <begin position="171"/>
        <end position="194"/>
    </location>
</feature>
<dbReference type="Proteomes" id="UP000515743">
    <property type="component" value="Chromosome"/>
</dbReference>
<keyword evidence="2" id="KW-0732">Signal</keyword>
<evidence type="ECO:0000256" key="1">
    <source>
        <dbReference type="SAM" id="MobiDB-lite"/>
    </source>
</evidence>
<feature type="signal peptide" evidence="2">
    <location>
        <begin position="1"/>
        <end position="18"/>
    </location>
</feature>
<dbReference type="KEGG" id="cik:H0194_05160"/>
<gene>
    <name evidence="3" type="ORF">H0194_05160</name>
</gene>
<reference evidence="3 4" key="1">
    <citation type="submission" date="2020-07" db="EMBL/GenBank/DDBJ databases">
        <title>Complete genome and description of Corynebacterium incognita strain Marseille-Q3630 sp. nov.</title>
        <authorList>
            <person name="Boxberger M."/>
        </authorList>
    </citation>
    <scope>NUCLEOTIDE SEQUENCE [LARGE SCALE GENOMIC DNA]</scope>
    <source>
        <strain evidence="3 4">Marseille-Q3630</strain>
    </source>
</reference>
<dbReference type="RefSeq" id="WP_185176730.1">
    <property type="nucleotide sequence ID" value="NZ_CP059404.1"/>
</dbReference>
<evidence type="ECO:0000313" key="3">
    <source>
        <dbReference type="EMBL" id="QNE90357.1"/>
    </source>
</evidence>
<feature type="compositionally biased region" description="Low complexity" evidence="1">
    <location>
        <begin position="45"/>
        <end position="62"/>
    </location>
</feature>
<protein>
    <submittedName>
        <fullName evidence="3">Putative Ig domain-containing protein</fullName>
    </submittedName>
</protein>